<comment type="caution">
    <text evidence="10">The sequence shown here is derived from an EMBL/GenBank/DDBJ whole genome shotgun (WGS) entry which is preliminary data.</text>
</comment>
<dbReference type="PANTHER" id="PTHR43124:SF3">
    <property type="entry name" value="CHLORAMPHENICOL EFFLUX PUMP RV0191"/>
    <property type="match status" value="1"/>
</dbReference>
<proteinExistence type="inferred from homology"/>
<feature type="transmembrane region" description="Helical" evidence="8">
    <location>
        <begin position="167"/>
        <end position="189"/>
    </location>
</feature>
<evidence type="ECO:0000259" key="9">
    <source>
        <dbReference type="PROSITE" id="PS50850"/>
    </source>
</evidence>
<dbReference type="PANTHER" id="PTHR43124">
    <property type="entry name" value="PURINE EFFLUX PUMP PBUE"/>
    <property type="match status" value="1"/>
</dbReference>
<feature type="transmembrane region" description="Helical" evidence="8">
    <location>
        <begin position="219"/>
        <end position="243"/>
    </location>
</feature>
<evidence type="ECO:0000256" key="8">
    <source>
        <dbReference type="RuleBase" id="RU365088"/>
    </source>
</evidence>
<evidence type="ECO:0000256" key="2">
    <source>
        <dbReference type="ARBA" id="ARBA00006236"/>
    </source>
</evidence>
<feature type="transmembrane region" description="Helical" evidence="8">
    <location>
        <begin position="285"/>
        <end position="308"/>
    </location>
</feature>
<dbReference type="Gene3D" id="1.20.1720.10">
    <property type="entry name" value="Multidrug resistance protein D"/>
    <property type="match status" value="1"/>
</dbReference>
<dbReference type="InterPro" id="IPR004812">
    <property type="entry name" value="Efflux_drug-R_Bcr/CmlA"/>
</dbReference>
<evidence type="ECO:0000313" key="11">
    <source>
        <dbReference type="Proteomes" id="UP000282125"/>
    </source>
</evidence>
<evidence type="ECO:0000256" key="1">
    <source>
        <dbReference type="ARBA" id="ARBA00004651"/>
    </source>
</evidence>
<dbReference type="InterPro" id="IPR020846">
    <property type="entry name" value="MFS_dom"/>
</dbReference>
<feature type="transmembrane region" description="Helical" evidence="8">
    <location>
        <begin position="20"/>
        <end position="41"/>
    </location>
</feature>
<feature type="transmembrane region" description="Helical" evidence="8">
    <location>
        <begin position="255"/>
        <end position="273"/>
    </location>
</feature>
<dbReference type="InterPro" id="IPR050189">
    <property type="entry name" value="MFS_Efflux_Transporters"/>
</dbReference>
<dbReference type="CDD" id="cd17320">
    <property type="entry name" value="MFS_MdfA_MDR_like"/>
    <property type="match status" value="1"/>
</dbReference>
<evidence type="ECO:0000256" key="6">
    <source>
        <dbReference type="ARBA" id="ARBA00022989"/>
    </source>
</evidence>
<accession>A0A3P3DMI6</accession>
<dbReference type="RefSeq" id="WP_124964543.1">
    <property type="nucleotide sequence ID" value="NZ_RRAZ01000010.1"/>
</dbReference>
<dbReference type="InterPro" id="IPR011701">
    <property type="entry name" value="MFS"/>
</dbReference>
<evidence type="ECO:0000256" key="3">
    <source>
        <dbReference type="ARBA" id="ARBA00022448"/>
    </source>
</evidence>
<reference evidence="10 11" key="1">
    <citation type="submission" date="2018-11" db="EMBL/GenBank/DDBJ databases">
        <title>Gemmobacter sp. nov., YIM 102744-1 draft genome.</title>
        <authorList>
            <person name="Li G."/>
            <person name="Jiang Y."/>
        </authorList>
    </citation>
    <scope>NUCLEOTIDE SEQUENCE [LARGE SCALE GENOMIC DNA]</scope>
    <source>
        <strain evidence="10 11">YIM 102744-1</strain>
    </source>
</reference>
<dbReference type="InterPro" id="IPR036259">
    <property type="entry name" value="MFS_trans_sf"/>
</dbReference>
<protein>
    <recommendedName>
        <fullName evidence="8">Bcr/CflA family efflux transporter</fullName>
    </recommendedName>
</protein>
<sequence>MTETSRPKAVFLNPRTPPHIGTLILMAGVSAATMNIFLPNLSAVAEHYNATPAQAQLTVSLYLAVSGVMQLVIGPLADRYGRRPILLVSAVIFIIASVAASFAPTMGTFLLFRMLQAVIASAIVLSRAIVRDMVPADQAASMIGYVTMAMSLVPMLAPTFGGFLGEIFGWQASLHALSLLGCVVFFLIWRDLGETLQVRQATMGAQLRAYPVLLKSGRFWGYAVAAAATSGAFFCFMGGAPIIGSRVYHLEPSRLGLYMAAPGIGYLIGNFLSGRLSGRIGVFKMVVTGNLITLSGVSLMVLTSLIGIHSPLTIFGLMPLVGLGNGLALPSASAGMMSVRADLIGSASGLGSALTIGGGAALSALAGVVLTGATSPLPLQLVMLGSALLGVLALIWLRGERGAV</sequence>
<feature type="transmembrane region" description="Helical" evidence="8">
    <location>
        <begin position="142"/>
        <end position="161"/>
    </location>
</feature>
<dbReference type="PROSITE" id="PS50850">
    <property type="entry name" value="MFS"/>
    <property type="match status" value="1"/>
</dbReference>
<comment type="subcellular location">
    <subcellularLocation>
        <location evidence="8">Cell inner membrane</location>
        <topology evidence="8">Multi-pass membrane protein</topology>
    </subcellularLocation>
    <subcellularLocation>
        <location evidence="1">Cell membrane</location>
        <topology evidence="1">Multi-pass membrane protein</topology>
    </subcellularLocation>
</comment>
<dbReference type="AlphaFoldDB" id="A0A3P3DMI6"/>
<dbReference type="OrthoDB" id="9800416at2"/>
<feature type="transmembrane region" description="Helical" evidence="8">
    <location>
        <begin position="349"/>
        <end position="371"/>
    </location>
</feature>
<dbReference type="EMBL" id="RRAZ01000010">
    <property type="protein sequence ID" value="RRH75480.1"/>
    <property type="molecule type" value="Genomic_DNA"/>
</dbReference>
<dbReference type="PROSITE" id="PS00216">
    <property type="entry name" value="SUGAR_TRANSPORT_1"/>
    <property type="match status" value="1"/>
</dbReference>
<feature type="transmembrane region" description="Helical" evidence="8">
    <location>
        <begin position="53"/>
        <end position="73"/>
    </location>
</feature>
<name>A0A3P3DMI6_9RHOB</name>
<feature type="transmembrane region" description="Helical" evidence="8">
    <location>
        <begin position="377"/>
        <end position="397"/>
    </location>
</feature>
<dbReference type="Proteomes" id="UP000282125">
    <property type="component" value="Unassembled WGS sequence"/>
</dbReference>
<feature type="transmembrane region" description="Helical" evidence="8">
    <location>
        <begin position="314"/>
        <end position="337"/>
    </location>
</feature>
<dbReference type="SUPFAM" id="SSF103473">
    <property type="entry name" value="MFS general substrate transporter"/>
    <property type="match status" value="1"/>
</dbReference>
<dbReference type="GO" id="GO:0005886">
    <property type="term" value="C:plasma membrane"/>
    <property type="evidence" value="ECO:0007669"/>
    <property type="project" value="UniProtKB-SubCell"/>
</dbReference>
<evidence type="ECO:0000256" key="7">
    <source>
        <dbReference type="ARBA" id="ARBA00023136"/>
    </source>
</evidence>
<dbReference type="InterPro" id="IPR005829">
    <property type="entry name" value="Sugar_transporter_CS"/>
</dbReference>
<dbReference type="Pfam" id="PF07690">
    <property type="entry name" value="MFS_1"/>
    <property type="match status" value="1"/>
</dbReference>
<comment type="similarity">
    <text evidence="2 8">Belongs to the major facilitator superfamily. Bcr/CmlA family.</text>
</comment>
<dbReference type="GO" id="GO:1990961">
    <property type="term" value="P:xenobiotic detoxification by transmembrane export across the plasma membrane"/>
    <property type="evidence" value="ECO:0007669"/>
    <property type="project" value="InterPro"/>
</dbReference>
<keyword evidence="4" id="KW-1003">Cell membrane</keyword>
<evidence type="ECO:0000256" key="5">
    <source>
        <dbReference type="ARBA" id="ARBA00022692"/>
    </source>
</evidence>
<dbReference type="GO" id="GO:0042910">
    <property type="term" value="F:xenobiotic transmembrane transporter activity"/>
    <property type="evidence" value="ECO:0007669"/>
    <property type="project" value="InterPro"/>
</dbReference>
<feature type="domain" description="Major facilitator superfamily (MFS) profile" evidence="9">
    <location>
        <begin position="19"/>
        <end position="402"/>
    </location>
</feature>
<keyword evidence="11" id="KW-1185">Reference proteome</keyword>
<keyword evidence="6 8" id="KW-1133">Transmembrane helix</keyword>
<keyword evidence="5 8" id="KW-0812">Transmembrane</keyword>
<evidence type="ECO:0000256" key="4">
    <source>
        <dbReference type="ARBA" id="ARBA00022475"/>
    </source>
</evidence>
<organism evidence="10 11">
    <name type="scientific">Falsigemmobacter faecalis</name>
    <dbReference type="NCBI Taxonomy" id="2488730"/>
    <lineage>
        <taxon>Bacteria</taxon>
        <taxon>Pseudomonadati</taxon>
        <taxon>Pseudomonadota</taxon>
        <taxon>Alphaproteobacteria</taxon>
        <taxon>Rhodobacterales</taxon>
        <taxon>Paracoccaceae</taxon>
        <taxon>Falsigemmobacter</taxon>
    </lineage>
</organism>
<dbReference type="NCBIfam" id="TIGR00710">
    <property type="entry name" value="efflux_Bcr_CflA"/>
    <property type="match status" value="1"/>
</dbReference>
<keyword evidence="8" id="KW-0997">Cell inner membrane</keyword>
<gene>
    <name evidence="10" type="ORF">EG244_08320</name>
</gene>
<keyword evidence="7 8" id="KW-0472">Membrane</keyword>
<keyword evidence="3 8" id="KW-0813">Transport</keyword>
<evidence type="ECO:0000313" key="10">
    <source>
        <dbReference type="EMBL" id="RRH75480.1"/>
    </source>
</evidence>
<feature type="transmembrane region" description="Helical" evidence="8">
    <location>
        <begin position="85"/>
        <end position="103"/>
    </location>
</feature>
<feature type="transmembrane region" description="Helical" evidence="8">
    <location>
        <begin position="109"/>
        <end position="130"/>
    </location>
</feature>